<gene>
    <name evidence="9" type="ORF">HUW51_20795</name>
</gene>
<dbReference type="InterPro" id="IPR014711">
    <property type="entry name" value="TopoI_cat_a-hlx-sub_euk"/>
</dbReference>
<dbReference type="Gene3D" id="3.90.15.10">
    <property type="entry name" value="Topoisomerase I, Chain A, domain 3"/>
    <property type="match status" value="1"/>
</dbReference>
<comment type="catalytic activity">
    <reaction evidence="1">
        <text>ATP-independent breakage of single-stranded DNA, followed by passage and rejoining.</text>
        <dbReference type="EC" id="5.6.2.1"/>
    </reaction>
</comment>
<dbReference type="Pfam" id="PF21338">
    <property type="entry name" value="Top1B_N_bact"/>
    <property type="match status" value="1"/>
</dbReference>
<feature type="domain" description="DNA topoisomerase I catalytic core eukaryotic-type" evidence="7">
    <location>
        <begin position="101"/>
        <end position="316"/>
    </location>
</feature>
<dbReference type="GO" id="GO:0003677">
    <property type="term" value="F:DNA binding"/>
    <property type="evidence" value="ECO:0007669"/>
    <property type="project" value="UniProtKB-KW"/>
</dbReference>
<evidence type="ECO:0000259" key="8">
    <source>
        <dbReference type="Pfam" id="PF21338"/>
    </source>
</evidence>
<dbReference type="SUPFAM" id="SSF56349">
    <property type="entry name" value="DNA breaking-rejoining enzymes"/>
    <property type="match status" value="1"/>
</dbReference>
<dbReference type="Gene3D" id="1.10.132.120">
    <property type="match status" value="1"/>
</dbReference>
<dbReference type="Gene3D" id="3.30.66.10">
    <property type="entry name" value="DNA topoisomerase I domain"/>
    <property type="match status" value="1"/>
</dbReference>
<dbReference type="EC" id="5.6.2.1" evidence="3"/>
<feature type="domain" description="DNA topoisomerase IB N-terminal" evidence="8">
    <location>
        <begin position="40"/>
        <end position="88"/>
    </location>
</feature>
<protein>
    <recommendedName>
        <fullName evidence="3">DNA topoisomerase</fullName>
        <ecNumber evidence="3">5.6.2.1</ecNumber>
    </recommendedName>
</protein>
<evidence type="ECO:0000313" key="10">
    <source>
        <dbReference type="Proteomes" id="UP000515237"/>
    </source>
</evidence>
<dbReference type="RefSeq" id="WP_185271527.1">
    <property type="nucleotide sequence ID" value="NZ_CP055156.1"/>
</dbReference>
<dbReference type="InterPro" id="IPR035447">
    <property type="entry name" value="DNA_topo_I_N_sf"/>
</dbReference>
<dbReference type="AlphaFoldDB" id="A0A7G7GD02"/>
<evidence type="ECO:0000256" key="4">
    <source>
        <dbReference type="ARBA" id="ARBA00023029"/>
    </source>
</evidence>
<dbReference type="Pfam" id="PF01028">
    <property type="entry name" value="Topoisom_I"/>
    <property type="match status" value="1"/>
</dbReference>
<keyword evidence="10" id="KW-1185">Reference proteome</keyword>
<comment type="similarity">
    <text evidence="2">Belongs to the type IB topoisomerase family.</text>
</comment>
<evidence type="ECO:0000256" key="1">
    <source>
        <dbReference type="ARBA" id="ARBA00000213"/>
    </source>
</evidence>
<evidence type="ECO:0000256" key="6">
    <source>
        <dbReference type="ARBA" id="ARBA00023235"/>
    </source>
</evidence>
<dbReference type="SUPFAM" id="SSF55869">
    <property type="entry name" value="DNA topoisomerase I domain"/>
    <property type="match status" value="1"/>
</dbReference>
<dbReference type="InterPro" id="IPR049331">
    <property type="entry name" value="Top1B_N_bact"/>
</dbReference>
<evidence type="ECO:0000256" key="3">
    <source>
        <dbReference type="ARBA" id="ARBA00012891"/>
    </source>
</evidence>
<evidence type="ECO:0000259" key="7">
    <source>
        <dbReference type="Pfam" id="PF01028"/>
    </source>
</evidence>
<evidence type="ECO:0000256" key="2">
    <source>
        <dbReference type="ARBA" id="ARBA00006645"/>
    </source>
</evidence>
<accession>A0A7G7GD02</accession>
<dbReference type="KEGG" id="aswu:HUW51_20795"/>
<sequence length="358" mass="40993">MEEKDVHTIYADPVQSAAEAGLRYIPDTRKGFTRKKSGKGFTYLDIKGEKITDSKTIERINKLIIPPAWENVWICTSPNGHIQATGRDQKGRKQYIYHPEWRNTRSLTKFSRMIAFGEALPTMRQQIEKDLQIRDLNQRKVTAIVLNLLDQSLIRIGNRHYAQTNKSYGLTTLRDKHVAIEGDEVKFQFVGKKGVSHEIGIKDRRLARLVKKCKDIPGYDLFQYYDPDGSRQTLDSGQVNSYIQEISGNDFTAKDFRTWGGTVLMVECLEQLLDENPELEKEKSIKNAFKIVAKGLGNTPTVCSKYYVHPQILEIFKSDQLLDYLKKHDADEFTDSYLSATEKMVVEMLKSALAQSQS</sequence>
<dbReference type="GO" id="GO:0003917">
    <property type="term" value="F:DNA topoisomerase type I (single strand cut, ATP-independent) activity"/>
    <property type="evidence" value="ECO:0007669"/>
    <property type="project" value="UniProtKB-EC"/>
</dbReference>
<dbReference type="GO" id="GO:0006265">
    <property type="term" value="P:DNA topological change"/>
    <property type="evidence" value="ECO:0007669"/>
    <property type="project" value="InterPro"/>
</dbReference>
<keyword evidence="6 9" id="KW-0413">Isomerase</keyword>
<dbReference type="PRINTS" id="PR00416">
    <property type="entry name" value="EUTPISMRASEI"/>
</dbReference>
<dbReference type="Proteomes" id="UP000515237">
    <property type="component" value="Chromosome"/>
</dbReference>
<name>A0A7G7GD02_9BACT</name>
<reference evidence="9 10" key="1">
    <citation type="journal article" date="2018" name="Int. J. Syst. Evol. Microbiol.">
        <title>Adhaeribacter swui sp. nov., isolated from wet mud.</title>
        <authorList>
            <person name="Kim D.U."/>
            <person name="Kim K.W."/>
            <person name="Kang M.S."/>
            <person name="Kim J.Y."/>
            <person name="Jang J.H."/>
            <person name="Kim M.K."/>
        </authorList>
    </citation>
    <scope>NUCLEOTIDE SEQUENCE [LARGE SCALE GENOMIC DNA]</scope>
    <source>
        <strain evidence="9 10">KCTC 52873</strain>
    </source>
</reference>
<evidence type="ECO:0000313" key="9">
    <source>
        <dbReference type="EMBL" id="QNF35036.1"/>
    </source>
</evidence>
<organism evidence="9 10">
    <name type="scientific">Adhaeribacter swui</name>
    <dbReference type="NCBI Taxonomy" id="2086471"/>
    <lineage>
        <taxon>Bacteria</taxon>
        <taxon>Pseudomonadati</taxon>
        <taxon>Bacteroidota</taxon>
        <taxon>Cytophagia</taxon>
        <taxon>Cytophagales</taxon>
        <taxon>Hymenobacteraceae</taxon>
        <taxon>Adhaeribacter</taxon>
    </lineage>
</organism>
<keyword evidence="4" id="KW-0799">Topoisomerase</keyword>
<keyword evidence="5" id="KW-0238">DNA-binding</keyword>
<dbReference type="EMBL" id="CP055156">
    <property type="protein sequence ID" value="QNF35036.1"/>
    <property type="molecule type" value="Genomic_DNA"/>
</dbReference>
<evidence type="ECO:0000256" key="5">
    <source>
        <dbReference type="ARBA" id="ARBA00023125"/>
    </source>
</evidence>
<dbReference type="InterPro" id="IPR011010">
    <property type="entry name" value="DNA_brk_join_enz"/>
</dbReference>
<dbReference type="InterPro" id="IPR001631">
    <property type="entry name" value="TopoI"/>
</dbReference>
<proteinExistence type="inferred from homology"/>
<dbReference type="PROSITE" id="PS52038">
    <property type="entry name" value="TOPO_IB_2"/>
    <property type="match status" value="1"/>
</dbReference>
<dbReference type="InterPro" id="IPR013500">
    <property type="entry name" value="TopoI_cat_euk"/>
</dbReference>